<gene>
    <name evidence="1" type="ORF">ACD661_04080</name>
</gene>
<dbReference type="RefSeq" id="WP_400186516.1">
    <property type="nucleotide sequence ID" value="NZ_JBGORX010000001.1"/>
</dbReference>
<sequence length="651" mass="74201">MYNKIVLDIPLNNKQAIDALIKERCSARPIVPELVEAKEIRVPEAYNRFQDLEKKEAFQKKLLQSMQEQFTQEYGIIKAGYLIRKFHQLTKIMEQDGALIFGRMIDTESFQELITHYTEKLATDGSNSWIHAYINLGNHPDFLSANQFSDAFIHPLMIALIAYSSGGPIRMVDARGKDAEPLAVQAQDNMLHIDNTPFRREFKIIVTWERGKPSGPKGQNFVFIPGTHKGVRNCNISSNGDAWSTEDASIFTSKEAVQSIFDLQQKITGEKSPTVVEVTHPEMPLTTIFEAGALIHHRYRTLEKDTPRSCIIMAFHRAQDNPGQFLNSQYLDPVAAEGSLIHLLMGKHHHNTEERFIAAILSTSKAIASKITELNAPEVQGSKIIPPTTRILTAEFEKWKTTVTSAPKVEEIKIKNAYFQPGAELTCELLAEMMKYDKHGPLDLILYEDGHEEIRKWARNRIREMPLNRLKNRLQQFLSWDLMTAPSISALLSPFTLQKIAQDLMGYIDELPSHNKAYLDKSEKISSQDAYCSLRQLIADLGEAIVRCTSRQTFLSTSLFLFWASDELSRLQIGTEKQAPPSLLENERILLSHYLITYVLIEKQILLEQKQQARLDCSMNHLPSFTTFSALEKQNIDRTQSKDSEHRVYLP</sequence>
<keyword evidence="2" id="KW-1185">Reference proteome</keyword>
<protein>
    <submittedName>
        <fullName evidence="1">Uncharacterized protein</fullName>
    </submittedName>
</protein>
<dbReference type="Proteomes" id="UP001615550">
    <property type="component" value="Unassembled WGS sequence"/>
</dbReference>
<name>A0ABW8D6A7_9GAMM</name>
<organism evidence="1 2">
    <name type="scientific">Legionella lytica</name>
    <dbReference type="NCBI Taxonomy" id="96232"/>
    <lineage>
        <taxon>Bacteria</taxon>
        <taxon>Pseudomonadati</taxon>
        <taxon>Pseudomonadota</taxon>
        <taxon>Gammaproteobacteria</taxon>
        <taxon>Legionellales</taxon>
        <taxon>Legionellaceae</taxon>
        <taxon>Legionella</taxon>
    </lineage>
</organism>
<comment type="caution">
    <text evidence="1">The sequence shown here is derived from an EMBL/GenBank/DDBJ whole genome shotgun (WGS) entry which is preliminary data.</text>
</comment>
<evidence type="ECO:0000313" key="1">
    <source>
        <dbReference type="EMBL" id="MFJ1267737.1"/>
    </source>
</evidence>
<accession>A0ABW8D6A7</accession>
<proteinExistence type="predicted"/>
<evidence type="ECO:0000313" key="2">
    <source>
        <dbReference type="Proteomes" id="UP001615550"/>
    </source>
</evidence>
<reference evidence="1 2" key="1">
    <citation type="submission" date="2024-08" db="EMBL/GenBank/DDBJ databases">
        <title>Draft Genome Sequence of Legionella lytica strain DSB2004, Isolated From a Fire Sprinkler System.</title>
        <authorList>
            <person name="Everhart A.D."/>
            <person name="Kidane D.T."/>
            <person name="Farone A.L."/>
            <person name="Farone M.B."/>
        </authorList>
    </citation>
    <scope>NUCLEOTIDE SEQUENCE [LARGE SCALE GENOMIC DNA]</scope>
    <source>
        <strain evidence="1 2">DSB2004</strain>
    </source>
</reference>
<dbReference type="EMBL" id="JBGORX010000001">
    <property type="protein sequence ID" value="MFJ1267737.1"/>
    <property type="molecule type" value="Genomic_DNA"/>
</dbReference>